<name>A0A381VE89_9ZZZZ</name>
<dbReference type="InterPro" id="IPR055170">
    <property type="entry name" value="GFO_IDH_MocA-like_dom"/>
</dbReference>
<dbReference type="InterPro" id="IPR011004">
    <property type="entry name" value="Trimer_LpxA-like_sf"/>
</dbReference>
<organism evidence="2">
    <name type="scientific">marine metagenome</name>
    <dbReference type="NCBI Taxonomy" id="408172"/>
    <lineage>
        <taxon>unclassified sequences</taxon>
        <taxon>metagenomes</taxon>
        <taxon>ecological metagenomes</taxon>
    </lineage>
</organism>
<reference evidence="2" key="1">
    <citation type="submission" date="2018-05" db="EMBL/GenBank/DDBJ databases">
        <authorList>
            <person name="Lanie J.A."/>
            <person name="Ng W.-L."/>
            <person name="Kazmierczak K.M."/>
            <person name="Andrzejewski T.M."/>
            <person name="Davidsen T.M."/>
            <person name="Wayne K.J."/>
            <person name="Tettelin H."/>
            <person name="Glass J.I."/>
            <person name="Rusch D."/>
            <person name="Podicherti R."/>
            <person name="Tsui H.-C.T."/>
            <person name="Winkler M.E."/>
        </authorList>
    </citation>
    <scope>NUCLEOTIDE SEQUENCE</scope>
</reference>
<dbReference type="AlphaFoldDB" id="A0A381VE89"/>
<proteinExistence type="predicted"/>
<dbReference type="Gene3D" id="2.160.10.10">
    <property type="entry name" value="Hexapeptide repeat proteins"/>
    <property type="match status" value="1"/>
</dbReference>
<dbReference type="CDD" id="cd03358">
    <property type="entry name" value="LbH_WxcM_N_like"/>
    <property type="match status" value="1"/>
</dbReference>
<dbReference type="SUPFAM" id="SSF51161">
    <property type="entry name" value="Trimeric LpxA-like enzymes"/>
    <property type="match status" value="1"/>
</dbReference>
<dbReference type="InterPro" id="IPR051450">
    <property type="entry name" value="Gfo/Idh/MocA_Oxidoreductases"/>
</dbReference>
<dbReference type="EMBL" id="UINC01008600">
    <property type="protein sequence ID" value="SVA38679.1"/>
    <property type="molecule type" value="Genomic_DNA"/>
</dbReference>
<gene>
    <name evidence="2" type="ORF">METZ01_LOCUS91533</name>
</gene>
<evidence type="ECO:0000313" key="2">
    <source>
        <dbReference type="EMBL" id="SVA38679.1"/>
    </source>
</evidence>
<accession>A0A381VE89</accession>
<dbReference type="Gene3D" id="3.40.50.720">
    <property type="entry name" value="NAD(P)-binding Rossmann-like Domain"/>
    <property type="match status" value="1"/>
</dbReference>
<dbReference type="InterPro" id="IPR001451">
    <property type="entry name" value="Hexapep"/>
</dbReference>
<dbReference type="Pfam" id="PF22725">
    <property type="entry name" value="GFO_IDH_MocA_C3"/>
    <property type="match status" value="1"/>
</dbReference>
<sequence length="413" mass="45581">HLLEYHPAVEELRRLVEAGELGKIYYIYANRLNLGRIRTEENALWSFAPHDIHVILRLLGEEPVSVTCQGGSYLNEQIADVTMSTLEFASGVRGHIFVSWLHPYKDHRLVVVGDRKMAVFDDVEQSTKLRLYPHRIDWVERIPKSVKADAEEVALPNLEPLEAECRHFIECVTQRTRPRTDGANGVAVLRVLERCQQSLEQGSGEERAARPSHALEAHHPTAVIDPGCTIGEGTRVWHYSHVMSGARIGRGCSLGQNVFVARTAVIGDNVKIQNNVSVYDGVILENDVFCGPSMVFTNVVNPRSHVSRKDEYKSTLVQQGATIGANVTVVCGHTVGRYAFIGAGAVVTRSVPDYALQSGVPARIKGWMCQCGVRLPLKVDDAEETCVCNACKVSYERKGQQVVALGSTNGSME</sequence>
<evidence type="ECO:0000259" key="1">
    <source>
        <dbReference type="Pfam" id="PF22725"/>
    </source>
</evidence>
<feature type="domain" description="GFO/IDH/MocA-like oxidoreductase" evidence="1">
    <location>
        <begin position="10"/>
        <end position="117"/>
    </location>
</feature>
<dbReference type="Pfam" id="PF00132">
    <property type="entry name" value="Hexapep"/>
    <property type="match status" value="1"/>
</dbReference>
<dbReference type="PANTHER" id="PTHR43377">
    <property type="entry name" value="BILIVERDIN REDUCTASE A"/>
    <property type="match status" value="1"/>
</dbReference>
<dbReference type="PANTHER" id="PTHR43377:SF6">
    <property type="entry name" value="GFO_IDH_MOCA-LIKE OXIDOREDUCTASE N-TERMINAL DOMAIN-CONTAINING PROTEIN"/>
    <property type="match status" value="1"/>
</dbReference>
<feature type="non-terminal residue" evidence="2">
    <location>
        <position position="1"/>
    </location>
</feature>
<dbReference type="Gene3D" id="3.30.360.10">
    <property type="entry name" value="Dihydrodipicolinate Reductase, domain 2"/>
    <property type="match status" value="1"/>
</dbReference>
<dbReference type="SUPFAM" id="SSF55347">
    <property type="entry name" value="Glyceraldehyde-3-phosphate dehydrogenase-like, C-terminal domain"/>
    <property type="match status" value="1"/>
</dbReference>
<protein>
    <recommendedName>
        <fullName evidence="1">GFO/IDH/MocA-like oxidoreductase domain-containing protein</fullName>
    </recommendedName>
</protein>